<dbReference type="Pfam" id="PF07978">
    <property type="entry name" value="NIPSNAP"/>
    <property type="match status" value="1"/>
</dbReference>
<organism evidence="3 4">
    <name type="scientific">Chitinophaga defluvii</name>
    <dbReference type="NCBI Taxonomy" id="3163343"/>
    <lineage>
        <taxon>Bacteria</taxon>
        <taxon>Pseudomonadati</taxon>
        <taxon>Bacteroidota</taxon>
        <taxon>Chitinophagia</taxon>
        <taxon>Chitinophagales</taxon>
        <taxon>Chitinophagaceae</taxon>
        <taxon>Chitinophaga</taxon>
    </lineage>
</organism>
<protein>
    <submittedName>
        <fullName evidence="3">NIPSNAP family protein</fullName>
    </submittedName>
</protein>
<feature type="domain" description="NIPSNAP" evidence="2">
    <location>
        <begin position="162"/>
        <end position="265"/>
    </location>
</feature>
<accession>A0ABV2SYH2</accession>
<keyword evidence="1" id="KW-0732">Signal</keyword>
<dbReference type="InterPro" id="IPR011008">
    <property type="entry name" value="Dimeric_a/b-barrel"/>
</dbReference>
<evidence type="ECO:0000313" key="3">
    <source>
        <dbReference type="EMBL" id="MET6995811.1"/>
    </source>
</evidence>
<evidence type="ECO:0000256" key="1">
    <source>
        <dbReference type="SAM" id="SignalP"/>
    </source>
</evidence>
<dbReference type="SUPFAM" id="SSF54909">
    <property type="entry name" value="Dimeric alpha+beta barrel"/>
    <property type="match status" value="2"/>
</dbReference>
<evidence type="ECO:0000259" key="2">
    <source>
        <dbReference type="Pfam" id="PF07978"/>
    </source>
</evidence>
<sequence>MTVQTFKRYRYLISMLVLFIVSNHVRAGATPPAREYYEIKVYHLKDATQEATIDKYLEQAFIPALHKAGIRKVGVFKPVGNDTAVDRRIYVLIPYRSMDQFVKLPQLLAGSKEHAAAGKEYLEAGYDTPPYTRMESILLQAFTGQPQLTLSSLTGNKRERIYELRSYEGPTEALYRNKVQMFNKGDEVGLFKRLGFNAVFYGEVLSGSRMPNLMYMTTFENKASREEHWKAFSSDPYWKKLSADPGYQHNVSGSTILFLYPADYSDI</sequence>
<keyword evidence="4" id="KW-1185">Reference proteome</keyword>
<proteinExistence type="predicted"/>
<dbReference type="InterPro" id="IPR012577">
    <property type="entry name" value="NIPSNAP"/>
</dbReference>
<dbReference type="Proteomes" id="UP001549749">
    <property type="component" value="Unassembled WGS sequence"/>
</dbReference>
<evidence type="ECO:0000313" key="4">
    <source>
        <dbReference type="Proteomes" id="UP001549749"/>
    </source>
</evidence>
<comment type="caution">
    <text evidence="3">The sequence shown here is derived from an EMBL/GenBank/DDBJ whole genome shotgun (WGS) entry which is preliminary data.</text>
</comment>
<dbReference type="Gene3D" id="3.30.70.100">
    <property type="match status" value="2"/>
</dbReference>
<name>A0ABV2SYH2_9BACT</name>
<feature type="signal peptide" evidence="1">
    <location>
        <begin position="1"/>
        <end position="27"/>
    </location>
</feature>
<feature type="chain" id="PRO_5047222640" evidence="1">
    <location>
        <begin position="28"/>
        <end position="267"/>
    </location>
</feature>
<dbReference type="RefSeq" id="WP_354658460.1">
    <property type="nucleotide sequence ID" value="NZ_JBEXAC010000001.1"/>
</dbReference>
<dbReference type="EMBL" id="JBEXAC010000001">
    <property type="protein sequence ID" value="MET6995811.1"/>
    <property type="molecule type" value="Genomic_DNA"/>
</dbReference>
<gene>
    <name evidence="3" type="ORF">ABR189_00455</name>
</gene>
<reference evidence="3 4" key="1">
    <citation type="submission" date="2024-06" db="EMBL/GenBank/DDBJ databases">
        <title>Chitinophaga defluvii sp. nov., isolated from municipal sewage.</title>
        <authorList>
            <person name="Zhang L."/>
        </authorList>
    </citation>
    <scope>NUCLEOTIDE SEQUENCE [LARGE SCALE GENOMIC DNA]</scope>
    <source>
        <strain evidence="3 4">H8</strain>
    </source>
</reference>